<dbReference type="Gene3D" id="1.20.1740.10">
    <property type="entry name" value="Amino acid/polyamine transporter I"/>
    <property type="match status" value="1"/>
</dbReference>
<evidence type="ECO:0000256" key="5">
    <source>
        <dbReference type="ARBA" id="ARBA00023136"/>
    </source>
</evidence>
<comment type="caution">
    <text evidence="7">The sequence shown here is derived from an EMBL/GenBank/DDBJ whole genome shotgun (WGS) entry which is preliminary data.</text>
</comment>
<keyword evidence="8" id="KW-1185">Reference proteome</keyword>
<sequence length="524" mass="54617">MTTAETNPAPTTAADAAAPAHEFHRLRPGSIGLVAVLFMAVANAAPITAMTGNVPIAVGYGNGIGAPAGFLVATVILTIFSIGYVAMAKHITATGAFYGFISHGLGRTTGFASGVVATLAYVVFEASLVGIFASFAKTLLPDFFISEFGWALICVAVVAVLGYFEISISGIVLGVFLVGEIIMLGALALSVVIKGGGPDGFVFSALNPLNAFDAAPSTVAGGGAAVTATAAVGLFFAFWSWVGFETTAVYGEESKDPKTIVPRATLMAVIGLGVFYVLVSWLVIAGNGTDQAIAVSRGSTGNSFDVFLDLTRANLGGPTEKIYEILACTGSFACAMAFHNAASRYLYAFGREGIISPLGRTHGVHKSPHVASITQSVITLAITLGFFFLQDPTESAPDVFYFYQYGLLAIMGTMALLIVQTICSVAVVCYFHVGKHHPESAHWFTTLTAPILGAIGMAYVVYLLFDNLTFAAGAASGSPVFTATPYLVIGTFVAGVLGALALRQWAPAIYERTGRVVMDDSHER</sequence>
<dbReference type="InterPro" id="IPR002293">
    <property type="entry name" value="AA/rel_permease1"/>
</dbReference>
<dbReference type="EMBL" id="BAAAZH010000001">
    <property type="protein sequence ID" value="GAA4108820.1"/>
    <property type="molecule type" value="Genomic_DNA"/>
</dbReference>
<gene>
    <name evidence="7" type="ORF">GCM10022215_02770</name>
</gene>
<feature type="transmembrane region" description="Helical" evidence="6">
    <location>
        <begin position="485"/>
        <end position="502"/>
    </location>
</feature>
<feature type="transmembrane region" description="Helical" evidence="6">
    <location>
        <begin position="322"/>
        <end position="342"/>
    </location>
</feature>
<keyword evidence="4 6" id="KW-1133">Transmembrane helix</keyword>
<feature type="transmembrane region" description="Helical" evidence="6">
    <location>
        <begin position="264"/>
        <end position="284"/>
    </location>
</feature>
<evidence type="ECO:0000313" key="8">
    <source>
        <dbReference type="Proteomes" id="UP001501495"/>
    </source>
</evidence>
<feature type="transmembrane region" description="Helical" evidence="6">
    <location>
        <begin position="108"/>
        <end position="136"/>
    </location>
</feature>
<dbReference type="PANTHER" id="PTHR42770">
    <property type="entry name" value="AMINO ACID TRANSPORTER-RELATED"/>
    <property type="match status" value="1"/>
</dbReference>
<accession>A0ABP7X9Z3</accession>
<keyword evidence="5 6" id="KW-0472">Membrane</keyword>
<feature type="transmembrane region" description="Helical" evidence="6">
    <location>
        <begin position="401"/>
        <end position="431"/>
    </location>
</feature>
<reference evidence="8" key="1">
    <citation type="journal article" date="2019" name="Int. J. Syst. Evol. Microbiol.">
        <title>The Global Catalogue of Microorganisms (GCM) 10K type strain sequencing project: providing services to taxonomists for standard genome sequencing and annotation.</title>
        <authorList>
            <consortium name="The Broad Institute Genomics Platform"/>
            <consortium name="The Broad Institute Genome Sequencing Center for Infectious Disease"/>
            <person name="Wu L."/>
            <person name="Ma J."/>
        </authorList>
    </citation>
    <scope>NUCLEOTIDE SEQUENCE [LARGE SCALE GENOMIC DNA]</scope>
    <source>
        <strain evidence="8">JCM 16703</strain>
    </source>
</reference>
<dbReference type="PANTHER" id="PTHR42770:SF16">
    <property type="entry name" value="AMINO ACID PERMEASE"/>
    <property type="match status" value="1"/>
</dbReference>
<feature type="transmembrane region" description="Helical" evidence="6">
    <location>
        <begin position="171"/>
        <end position="193"/>
    </location>
</feature>
<comment type="subcellular location">
    <subcellularLocation>
        <location evidence="1">Cell membrane</location>
        <topology evidence="1">Multi-pass membrane protein</topology>
    </subcellularLocation>
</comment>
<evidence type="ECO:0000256" key="2">
    <source>
        <dbReference type="ARBA" id="ARBA00022475"/>
    </source>
</evidence>
<feature type="transmembrane region" description="Helical" evidence="6">
    <location>
        <begin position="148"/>
        <end position="164"/>
    </location>
</feature>
<evidence type="ECO:0000313" key="7">
    <source>
        <dbReference type="EMBL" id="GAA4108820.1"/>
    </source>
</evidence>
<organism evidence="7 8">
    <name type="scientific">Nocardioides fonticola</name>
    <dbReference type="NCBI Taxonomy" id="450363"/>
    <lineage>
        <taxon>Bacteria</taxon>
        <taxon>Bacillati</taxon>
        <taxon>Actinomycetota</taxon>
        <taxon>Actinomycetes</taxon>
        <taxon>Propionibacteriales</taxon>
        <taxon>Nocardioidaceae</taxon>
        <taxon>Nocardioides</taxon>
    </lineage>
</organism>
<evidence type="ECO:0000256" key="3">
    <source>
        <dbReference type="ARBA" id="ARBA00022692"/>
    </source>
</evidence>
<feature type="transmembrane region" description="Helical" evidence="6">
    <location>
        <begin position="219"/>
        <end position="244"/>
    </location>
</feature>
<feature type="transmembrane region" description="Helical" evidence="6">
    <location>
        <begin position="370"/>
        <end position="389"/>
    </location>
</feature>
<dbReference type="Proteomes" id="UP001501495">
    <property type="component" value="Unassembled WGS sequence"/>
</dbReference>
<dbReference type="Pfam" id="PF13520">
    <property type="entry name" value="AA_permease_2"/>
    <property type="match status" value="1"/>
</dbReference>
<proteinExistence type="predicted"/>
<keyword evidence="3 6" id="KW-0812">Transmembrane</keyword>
<dbReference type="PIRSF" id="PIRSF006060">
    <property type="entry name" value="AA_transporter"/>
    <property type="match status" value="1"/>
</dbReference>
<evidence type="ECO:0000256" key="6">
    <source>
        <dbReference type="SAM" id="Phobius"/>
    </source>
</evidence>
<keyword evidence="2" id="KW-1003">Cell membrane</keyword>
<dbReference type="InterPro" id="IPR050367">
    <property type="entry name" value="APC_superfamily"/>
</dbReference>
<protein>
    <submittedName>
        <fullName evidence="7">APC family permease</fullName>
    </submittedName>
</protein>
<feature type="transmembrane region" description="Helical" evidence="6">
    <location>
        <begin position="64"/>
        <end position="87"/>
    </location>
</feature>
<dbReference type="RefSeq" id="WP_344731394.1">
    <property type="nucleotide sequence ID" value="NZ_BAAAZH010000001.1"/>
</dbReference>
<evidence type="ECO:0000256" key="1">
    <source>
        <dbReference type="ARBA" id="ARBA00004651"/>
    </source>
</evidence>
<feature type="transmembrane region" description="Helical" evidence="6">
    <location>
        <begin position="443"/>
        <end position="465"/>
    </location>
</feature>
<feature type="transmembrane region" description="Helical" evidence="6">
    <location>
        <begin position="31"/>
        <end position="52"/>
    </location>
</feature>
<name>A0ABP7X9Z3_9ACTN</name>
<evidence type="ECO:0000256" key="4">
    <source>
        <dbReference type="ARBA" id="ARBA00022989"/>
    </source>
</evidence>